<dbReference type="InterPro" id="IPR052934">
    <property type="entry name" value="Methyl-DNA_Rec/Restrict_Enz"/>
</dbReference>
<dbReference type="EMBL" id="WTTO01000018">
    <property type="protein sequence ID" value="NAR73399.1"/>
    <property type="molecule type" value="Genomic_DNA"/>
</dbReference>
<dbReference type="Proteomes" id="UP000451048">
    <property type="component" value="Unassembled WGS sequence"/>
</dbReference>
<evidence type="ECO:0000313" key="2">
    <source>
        <dbReference type="EMBL" id="NAR73399.1"/>
    </source>
</evidence>
<dbReference type="Gene3D" id="3.40.50.300">
    <property type="entry name" value="P-loop containing nucleotide triphosphate hydrolases"/>
    <property type="match status" value="1"/>
</dbReference>
<feature type="domain" description="ATPase dynein-related AAA" evidence="1">
    <location>
        <begin position="488"/>
        <end position="574"/>
    </location>
</feature>
<name>A0AAJ2YUA1_ACIHA</name>
<dbReference type="KEGG" id="ahl:AHTJS_01005"/>
<organism evidence="2 3">
    <name type="scientific">Acinetobacter haemolyticus</name>
    <dbReference type="NCBI Taxonomy" id="29430"/>
    <lineage>
        <taxon>Bacteria</taxon>
        <taxon>Pseudomonadati</taxon>
        <taxon>Pseudomonadota</taxon>
        <taxon>Gammaproteobacteria</taxon>
        <taxon>Moraxellales</taxon>
        <taxon>Moraxellaceae</taxon>
        <taxon>Acinetobacter</taxon>
    </lineage>
</organism>
<evidence type="ECO:0000259" key="1">
    <source>
        <dbReference type="Pfam" id="PF07728"/>
    </source>
</evidence>
<accession>A0AAJ2YUA1</accession>
<comment type="caution">
    <text evidence="2">The sequence shown here is derived from an EMBL/GenBank/DDBJ whole genome shotgun (WGS) entry which is preliminary data.</text>
</comment>
<gene>
    <name evidence="2" type="ORF">GPS52_07800</name>
</gene>
<reference evidence="2 3" key="1">
    <citation type="submission" date="2019-12" db="EMBL/GenBank/DDBJ databases">
        <title>Acinetobacter haemolyticus comparative genomics.</title>
        <authorList>
            <person name="Castro-Jaimes S."/>
            <person name="Bello-Lopez E."/>
            <person name="Velazquez-Acosta C."/>
            <person name="Volkow-Fernandez P."/>
            <person name="Lozano-Zarain P."/>
            <person name="Castillo Ramirez S."/>
            <person name="Cevallos M.A."/>
        </authorList>
    </citation>
    <scope>NUCLEOTIDE SEQUENCE [LARGE SCALE GENOMIC DNA]</scope>
    <source>
        <strain evidence="2 3">AN10</strain>
    </source>
</reference>
<dbReference type="GO" id="GO:0016887">
    <property type="term" value="F:ATP hydrolysis activity"/>
    <property type="evidence" value="ECO:0007669"/>
    <property type="project" value="InterPro"/>
</dbReference>
<dbReference type="PANTHER" id="PTHR37291">
    <property type="entry name" value="5-METHYLCYTOSINE-SPECIFIC RESTRICTION ENZYME B"/>
    <property type="match status" value="1"/>
</dbReference>
<evidence type="ECO:0000313" key="3">
    <source>
        <dbReference type="Proteomes" id="UP000451048"/>
    </source>
</evidence>
<dbReference type="PANTHER" id="PTHR37291:SF1">
    <property type="entry name" value="TYPE IV METHYL-DIRECTED RESTRICTION ENZYME ECOKMCRB SUBUNIT"/>
    <property type="match status" value="1"/>
</dbReference>
<dbReference type="Pfam" id="PF07728">
    <property type="entry name" value="AAA_5"/>
    <property type="match status" value="1"/>
</dbReference>
<dbReference type="GO" id="GO:0005524">
    <property type="term" value="F:ATP binding"/>
    <property type="evidence" value="ECO:0007669"/>
    <property type="project" value="InterPro"/>
</dbReference>
<dbReference type="RefSeq" id="WP_075314475.1">
    <property type="nucleotide sequence ID" value="NZ_CP018871.1"/>
</dbReference>
<dbReference type="InterPro" id="IPR027417">
    <property type="entry name" value="P-loop_NTPase"/>
</dbReference>
<dbReference type="SUPFAM" id="SSF52540">
    <property type="entry name" value="P-loop containing nucleoside triphosphate hydrolases"/>
    <property type="match status" value="1"/>
</dbReference>
<proteinExistence type="predicted"/>
<sequence length="714" mass="82649">MELEEFKQKFNLPRINDYVALLSESQKNWFWEQLMEIKQVFPNIDIYHAGASKYGYLGFGRKRVQAKRVEDFLFVLHLEKNGNFILYIADQTYRLLRVDEDVLPQGYDQSVQKELNLKDWLDQVKTFTEELDLDYSGEDLYPVNYEVEDYFTTLEAYNFLKTKYQKTKEATKKIVGFRNNSNRELALILENSRPSLFLGVDPEDNQYFQFKFIDNNSKIFGKYDENEGRHDGLKSHATSLSKGNKAYYIEINSLSDLEKFCEWYELDTHQSIDNSNSKVNKEMSNKILQPLNRILFGAAGTGKTFNTINHALSIIEDKSLEDLEKEEREDLKNRFDEYKNKGQIKFVTFHQSFSYEDFVEGIRAETNDQGNLRYEVKSGIFKEICELTKTTEFRSILGKEFGRGYILQAVSSDVLTVKKPNGNLIHLSVDLANLLLESVAEEKISIEDLSEKTALDKLDNNHGLLEPFIVNGYNSVWANLIKLVLEFRNQNNQPTKPHVLIIDEINRGNISRIFGELITLIEATKRAGADEALSVTLPYSKEEFAVPDNVYIIGTMNSSDRSLTGLDIALRRRFTFIEMPPQPNLLKDMSVEGVDIERLLTVINQRIEILIDRDHCIGHANFMVLKEQPTLENLAHIFKQKIIPQLQEYFFDDWAKINLVLNGNGMLKPKPVEKLAIFPNVDSEDLGYFEDKKTWELVPTSFKSIESFAKIIQH</sequence>
<dbReference type="InterPro" id="IPR011704">
    <property type="entry name" value="ATPase_dyneun-rel_AAA"/>
</dbReference>
<dbReference type="AlphaFoldDB" id="A0AAJ2YUA1"/>
<protein>
    <submittedName>
        <fullName evidence="2">AAA domain-containing protein</fullName>
    </submittedName>
</protein>